<feature type="transmembrane region" description="Helical" evidence="1">
    <location>
        <begin position="104"/>
        <end position="128"/>
    </location>
</feature>
<dbReference type="PANTHER" id="PTHR32502">
    <property type="entry name" value="N-ACETYLGALACTOSAMINE PERMEASE II COMPONENT-RELATED"/>
    <property type="match status" value="1"/>
</dbReference>
<dbReference type="Pfam" id="PF03613">
    <property type="entry name" value="EIID-AGA"/>
    <property type="match status" value="1"/>
</dbReference>
<name>A0A1B7XLA0_9BACT</name>
<gene>
    <name evidence="2" type="ORF">SP90_02855</name>
</gene>
<evidence type="ECO:0000313" key="3">
    <source>
        <dbReference type="Proteomes" id="UP000091979"/>
    </source>
</evidence>
<dbReference type="PANTHER" id="PTHR32502:SF23">
    <property type="entry name" value="TRANSPORT PROTEIN, PTS SYSTEM"/>
    <property type="match status" value="1"/>
</dbReference>
<keyword evidence="1" id="KW-0812">Transmembrane</keyword>
<dbReference type="EMBL" id="JXMS01000003">
    <property type="protein sequence ID" value="OBQ56271.1"/>
    <property type="molecule type" value="Genomic_DNA"/>
</dbReference>
<accession>A0A1B7XLA0</accession>
<organism evidence="2 3">
    <name type="scientific">Halodesulfovibrio spirochaetisodalis</name>
    <dbReference type="NCBI Taxonomy" id="1560234"/>
    <lineage>
        <taxon>Bacteria</taxon>
        <taxon>Pseudomonadati</taxon>
        <taxon>Thermodesulfobacteriota</taxon>
        <taxon>Desulfovibrionia</taxon>
        <taxon>Desulfovibrionales</taxon>
        <taxon>Desulfovibrionaceae</taxon>
        <taxon>Halodesulfovibrio</taxon>
    </lineage>
</organism>
<dbReference type="InterPro" id="IPR050303">
    <property type="entry name" value="GatZ_KbaZ_carbometab"/>
</dbReference>
<dbReference type="GO" id="GO:0009401">
    <property type="term" value="P:phosphoenolpyruvate-dependent sugar phosphotransferase system"/>
    <property type="evidence" value="ECO:0007669"/>
    <property type="project" value="InterPro"/>
</dbReference>
<dbReference type="RefSeq" id="WP_066852351.1">
    <property type="nucleotide sequence ID" value="NZ_JXMS01000003.1"/>
</dbReference>
<dbReference type="Proteomes" id="UP000091979">
    <property type="component" value="Unassembled WGS sequence"/>
</dbReference>
<keyword evidence="1" id="KW-1133">Transmembrane helix</keyword>
<dbReference type="AlphaFoldDB" id="A0A1B7XLA0"/>
<feature type="transmembrane region" description="Helical" evidence="1">
    <location>
        <begin position="178"/>
        <end position="195"/>
    </location>
</feature>
<feature type="transmembrane region" description="Helical" evidence="1">
    <location>
        <begin position="201"/>
        <end position="219"/>
    </location>
</feature>
<feature type="transmembrane region" description="Helical" evidence="1">
    <location>
        <begin position="134"/>
        <end position="157"/>
    </location>
</feature>
<dbReference type="PROSITE" id="PS51108">
    <property type="entry name" value="PTS_EIID"/>
    <property type="match status" value="1"/>
</dbReference>
<keyword evidence="1" id="KW-0472">Membrane</keyword>
<keyword evidence="3" id="KW-1185">Reference proteome</keyword>
<dbReference type="OrthoDB" id="9811533at2"/>
<dbReference type="GO" id="GO:0005886">
    <property type="term" value="C:plasma membrane"/>
    <property type="evidence" value="ECO:0007669"/>
    <property type="project" value="TreeGrafter"/>
</dbReference>
<proteinExistence type="predicted"/>
<evidence type="ECO:0000256" key="1">
    <source>
        <dbReference type="SAM" id="Phobius"/>
    </source>
</evidence>
<dbReference type="STRING" id="1560234.SP90_02855"/>
<sequence>MLTARTLITCFFRTYLVGTGFNTRGLQNTGLVFAMEPGLRELYKNPEELREARSRYLELYNTHPFWTPLLIGVFLSLESHIARGNLPSKMLSSVKETTTYTLSAIGDSFFGGSLLAMWALSTVCMLVAGFDILALSWTLLLFAALQVFKFFTFVTGVRNGLQMITTLKSWDLINWGDRIKMVNSLILVLMLYIFWPGTHDIPEWSLIAGTLLSASFVVGRLHLSRVLLVYLLLFLMFFILPWISNVIPLSPM</sequence>
<evidence type="ECO:0000313" key="2">
    <source>
        <dbReference type="EMBL" id="OBQ56271.1"/>
    </source>
</evidence>
<protein>
    <submittedName>
        <fullName evidence="2">3-keto-L-gulonate transporter</fullName>
    </submittedName>
</protein>
<dbReference type="InterPro" id="IPR004704">
    <property type="entry name" value="PTS_IID_man"/>
</dbReference>
<comment type="caution">
    <text evidence="2">The sequence shown here is derived from an EMBL/GenBank/DDBJ whole genome shotgun (WGS) entry which is preliminary data.</text>
</comment>
<feature type="transmembrane region" description="Helical" evidence="1">
    <location>
        <begin position="226"/>
        <end position="244"/>
    </location>
</feature>
<reference evidence="2 3" key="1">
    <citation type="submission" date="2015-01" db="EMBL/GenBank/DDBJ databases">
        <title>Desulfovibrio sp. JC271 draft genome sequence.</title>
        <authorList>
            <person name="Shivani Y."/>
            <person name="Subhash Y."/>
            <person name="Sasikala C."/>
            <person name="Ramana C.V."/>
        </authorList>
    </citation>
    <scope>NUCLEOTIDE SEQUENCE [LARGE SCALE GENOMIC DNA]</scope>
    <source>
        <strain evidence="2 3">JC271</strain>
    </source>
</reference>
<dbReference type="PATRIC" id="fig|1560234.3.peg.2024"/>